<dbReference type="EC" id="1.2.4.2" evidence="5"/>
<keyword evidence="7" id="KW-0560">Oxidoreductase</keyword>
<protein>
    <recommendedName>
        <fullName evidence="6">2-oxoglutarate dehydrogenase E1 component</fullName>
        <ecNumber evidence="5">1.2.4.2</ecNumber>
    </recommendedName>
    <alternativeName>
        <fullName evidence="10">Alpha-ketoglutarate dehydrogenase</fullName>
    </alternativeName>
</protein>
<dbReference type="InterPro" id="IPR031717">
    <property type="entry name" value="ODO-1/KGD_C"/>
</dbReference>
<comment type="cofactor">
    <cofactor evidence="1">
        <name>thiamine diphosphate</name>
        <dbReference type="ChEBI" id="CHEBI:58937"/>
    </cofactor>
</comment>
<dbReference type="GO" id="GO:0045252">
    <property type="term" value="C:oxoglutarate dehydrogenase complex"/>
    <property type="evidence" value="ECO:0007669"/>
    <property type="project" value="TreeGrafter"/>
</dbReference>
<evidence type="ECO:0000256" key="9">
    <source>
        <dbReference type="ARBA" id="ARBA00023152"/>
    </source>
</evidence>
<accession>A0A1B8Q9F2</accession>
<evidence type="ECO:0000256" key="10">
    <source>
        <dbReference type="ARBA" id="ARBA00030680"/>
    </source>
</evidence>
<dbReference type="GO" id="GO:0006099">
    <property type="term" value="P:tricarboxylic acid cycle"/>
    <property type="evidence" value="ECO:0007669"/>
    <property type="project" value="TreeGrafter"/>
</dbReference>
<evidence type="ECO:0000256" key="5">
    <source>
        <dbReference type="ARBA" id="ARBA00012280"/>
    </source>
</evidence>
<dbReference type="SMART" id="SM00861">
    <property type="entry name" value="Transket_pyr"/>
    <property type="match status" value="1"/>
</dbReference>
<dbReference type="NCBIfam" id="NF006914">
    <property type="entry name" value="PRK09404.1"/>
    <property type="match status" value="1"/>
</dbReference>
<dbReference type="Gene3D" id="1.10.287.1150">
    <property type="entry name" value="TPP helical domain"/>
    <property type="match status" value="1"/>
</dbReference>
<feature type="domain" description="Transketolase-like pyrimidine-binding" evidence="12">
    <location>
        <begin position="609"/>
        <end position="802"/>
    </location>
</feature>
<dbReference type="RefSeq" id="WP_067338823.1">
    <property type="nucleotide sequence ID" value="NZ_LZNA01000070.1"/>
</dbReference>
<dbReference type="CDD" id="cd02016">
    <property type="entry name" value="TPP_E1_OGDC_like"/>
    <property type="match status" value="1"/>
</dbReference>
<dbReference type="FunFam" id="3.40.50.970:FF:000014">
    <property type="entry name" value="2-oxoglutarate dehydrogenase E1 component"/>
    <property type="match status" value="1"/>
</dbReference>
<name>A0A1B8Q9F2_9GAMM</name>
<comment type="caution">
    <text evidence="13">The sequence shown here is derived from an EMBL/GenBank/DDBJ whole genome shotgun (WGS) entry which is preliminary data.</text>
</comment>
<dbReference type="InterPro" id="IPR042179">
    <property type="entry name" value="KGD_C_sf"/>
</dbReference>
<dbReference type="EMBL" id="LZNA01000070">
    <property type="protein sequence ID" value="OBX75407.1"/>
    <property type="molecule type" value="Genomic_DNA"/>
</dbReference>
<evidence type="ECO:0000256" key="4">
    <source>
        <dbReference type="ARBA" id="ARBA00011301"/>
    </source>
</evidence>
<dbReference type="NCBIfam" id="NF008907">
    <property type="entry name" value="PRK12270.1"/>
    <property type="match status" value="1"/>
</dbReference>
<dbReference type="Pfam" id="PF16078">
    <property type="entry name" value="2-oxogl_dehyd_N"/>
    <property type="match status" value="1"/>
</dbReference>
<evidence type="ECO:0000256" key="1">
    <source>
        <dbReference type="ARBA" id="ARBA00001964"/>
    </source>
</evidence>
<evidence type="ECO:0000313" key="13">
    <source>
        <dbReference type="EMBL" id="OBX75407.1"/>
    </source>
</evidence>
<dbReference type="Pfam" id="PF02779">
    <property type="entry name" value="Transket_pyr"/>
    <property type="match status" value="1"/>
</dbReference>
<dbReference type="NCBIfam" id="TIGR00239">
    <property type="entry name" value="2oxo_dh_E1"/>
    <property type="match status" value="1"/>
</dbReference>
<evidence type="ECO:0000313" key="14">
    <source>
        <dbReference type="Proteomes" id="UP000092616"/>
    </source>
</evidence>
<dbReference type="FunFam" id="1.10.287.1150:FF:000004">
    <property type="entry name" value="2-oxoglutarate dehydrogenase E1 component"/>
    <property type="match status" value="1"/>
</dbReference>
<dbReference type="Gene3D" id="3.40.50.12470">
    <property type="match status" value="1"/>
</dbReference>
<dbReference type="GO" id="GO:0030976">
    <property type="term" value="F:thiamine pyrophosphate binding"/>
    <property type="evidence" value="ECO:0007669"/>
    <property type="project" value="InterPro"/>
</dbReference>
<evidence type="ECO:0000256" key="3">
    <source>
        <dbReference type="ARBA" id="ARBA00006936"/>
    </source>
</evidence>
<dbReference type="GO" id="GO:0004591">
    <property type="term" value="F:oxoglutarate dehydrogenase (succinyl-transferring) activity"/>
    <property type="evidence" value="ECO:0007669"/>
    <property type="project" value="UniProtKB-EC"/>
</dbReference>
<dbReference type="PIRSF" id="PIRSF000157">
    <property type="entry name" value="Oxoglu_dh_E1"/>
    <property type="match status" value="1"/>
</dbReference>
<comment type="catalytic activity">
    <reaction evidence="11">
        <text>N(6)-[(R)-lipoyl]-L-lysyl-[protein] + 2-oxoglutarate + H(+) = N(6)-[(R)-S(8)-succinyldihydrolipoyl]-L-lysyl-[protein] + CO2</text>
        <dbReference type="Rhea" id="RHEA:12188"/>
        <dbReference type="Rhea" id="RHEA-COMP:10474"/>
        <dbReference type="Rhea" id="RHEA-COMP:20092"/>
        <dbReference type="ChEBI" id="CHEBI:15378"/>
        <dbReference type="ChEBI" id="CHEBI:16526"/>
        <dbReference type="ChEBI" id="CHEBI:16810"/>
        <dbReference type="ChEBI" id="CHEBI:83099"/>
        <dbReference type="ChEBI" id="CHEBI:83120"/>
        <dbReference type="EC" id="1.2.4.2"/>
    </reaction>
</comment>
<evidence type="ECO:0000256" key="6">
    <source>
        <dbReference type="ARBA" id="ARBA00013321"/>
    </source>
</evidence>
<dbReference type="GO" id="GO:0005829">
    <property type="term" value="C:cytosol"/>
    <property type="evidence" value="ECO:0007669"/>
    <property type="project" value="TreeGrafter"/>
</dbReference>
<dbReference type="InterPro" id="IPR011603">
    <property type="entry name" value="2oxoglutarate_DH_E1"/>
</dbReference>
<evidence type="ECO:0000256" key="8">
    <source>
        <dbReference type="ARBA" id="ARBA00023052"/>
    </source>
</evidence>
<organism evidence="13 14">
    <name type="scientific">Faucicola atlantae</name>
    <dbReference type="NCBI Taxonomy" id="34059"/>
    <lineage>
        <taxon>Bacteria</taxon>
        <taxon>Pseudomonadati</taxon>
        <taxon>Pseudomonadota</taxon>
        <taxon>Gammaproteobacteria</taxon>
        <taxon>Moraxellales</taxon>
        <taxon>Moraxellaceae</taxon>
        <taxon>Faucicola</taxon>
    </lineage>
</organism>
<keyword evidence="9" id="KW-0324">Glycolysis</keyword>
<evidence type="ECO:0000256" key="7">
    <source>
        <dbReference type="ARBA" id="ARBA00023002"/>
    </source>
</evidence>
<evidence type="ECO:0000256" key="11">
    <source>
        <dbReference type="ARBA" id="ARBA00051911"/>
    </source>
</evidence>
<dbReference type="GO" id="GO:0006096">
    <property type="term" value="P:glycolytic process"/>
    <property type="evidence" value="ECO:0007669"/>
    <property type="project" value="UniProtKB-KW"/>
</dbReference>
<dbReference type="InterPro" id="IPR032106">
    <property type="entry name" value="2-oxogl_dehyd_N"/>
</dbReference>
<dbReference type="Pfam" id="PF00676">
    <property type="entry name" value="E1_dh"/>
    <property type="match status" value="1"/>
</dbReference>
<evidence type="ECO:0000259" key="12">
    <source>
        <dbReference type="SMART" id="SM00861"/>
    </source>
</evidence>
<dbReference type="FunFam" id="3.40.50.12470:FF:000009">
    <property type="entry name" value="2-oxoglutarate dehydrogenase E1 component"/>
    <property type="match status" value="1"/>
</dbReference>
<dbReference type="AlphaFoldDB" id="A0A1B8Q9F2"/>
<dbReference type="PANTHER" id="PTHR23152:SF4">
    <property type="entry name" value="2-OXOADIPATE DEHYDROGENASE COMPLEX COMPONENT E1"/>
    <property type="match status" value="1"/>
</dbReference>
<dbReference type="Gene3D" id="3.40.50.11610">
    <property type="entry name" value="Multifunctional 2-oxoglutarate metabolism enzyme, C-terminal domain"/>
    <property type="match status" value="1"/>
</dbReference>
<dbReference type="InterPro" id="IPR005475">
    <property type="entry name" value="Transketolase-like_Pyr-bd"/>
</dbReference>
<dbReference type="PANTHER" id="PTHR23152">
    <property type="entry name" value="2-OXOGLUTARATE DEHYDROGENASE"/>
    <property type="match status" value="1"/>
</dbReference>
<comment type="function">
    <text evidence="2">E1 component of the 2-oxoglutarate dehydrogenase (OGDH) complex which catalyzes the decarboxylation of 2-oxoglutarate, the first step in the conversion of 2-oxoglutarate to succinyl-CoA and CO(2).</text>
</comment>
<keyword evidence="14" id="KW-1185">Reference proteome</keyword>
<sequence>MTQSQHTDSPAARFTELSADNAAYLEALYEQYTQDPGSVDPSYLPYFEQFASDNDDKALYNAIQDQFVLLARNTTAAKPNSLNSASGSGECSIEELKEFSQHQMGVQKLITSYRRRGHRLAKLDPLGLMPRPQIEELTLEYHGLSEADLDTVYPVSDMHIGKSKATLREIIEVLQRVYCSSIGSEHFHVTTAKEKRWIEQYLEQNLGYIDFSNEKRESILERLTAAEGLEKYLARKYTGVKRFGLEGGESFIPMVHEMIQRAGENGTKEMVIGMAHRGRLNLLVNILGKNPKDLFDEFDGKVAPKHGSGDVKYHKGFSSNVMTPGGEAHLALAFNPSHLEIVSPVLIGSVRARQIRREDTTGNQVLPIVVHGDAAFAGQGVNQETFQMSQTRAYATGGTIHIVINNQIGFTTSRLEDARSTEYCTDIAKMVHAPIFHVNGDDPDAVVFIAQLAHDYRKTFHKDIVVDLYCYRRNGHNEADEPSATQPLMYKVIRALPSTREIYAKKLVDAKVITEQQATELEDTYRESLDKGEYVASALVMEPNRSLFVDWTPYLGHELVDEWDTGVSIEQLKAYGERMAQLPEGFELQRQVKKVVEQRLAMQTGEEPLNWGAAETLAYASLVDAGHPVRITGEDVGRGTFSHRHAELYNVQDGQMYVPLANLNPEQARFDTFNSLLSEEAVLAFEYGYATTTPNALVIWEAQFGDFANGAQVVIDQFISSGETKWQRLCGLTMLLPHGYEGQGPEHSSARLERYLQLCAEDNMQVITPTTPAQIFHALRRQVLRPARKPLIVMSPKSLLRHKLAVSTLDELANGRFETVISEIDDLNADQVTRLVFCGGKVYYDLLEKRRELGLNNVALVRIEQLYPLPEERMLEEVKKYPNLEDIVWAQEEPRNQGAWYYIAPHMFRLFAPPKPAKRPSKAYLREPVARPSSAAPAAGLMQMHVEQQKRVVNEALGIDEQQADDKASAKDLENK</sequence>
<dbReference type="Gene3D" id="3.40.50.970">
    <property type="match status" value="1"/>
</dbReference>
<proteinExistence type="inferred from homology"/>
<reference evidence="13 14" key="1">
    <citation type="submission" date="2016-06" db="EMBL/GenBank/DDBJ databases">
        <title>Draft genome of Moraxella atlantae CCUG 59586.</title>
        <authorList>
            <person name="Salva-Serra F."/>
            <person name="Engstrom-Jakobsson H."/>
            <person name="Thorell K."/>
            <person name="Gonzales-Siles L."/>
            <person name="Karlsson R."/>
            <person name="Boulund F."/>
            <person name="Engstrand L."/>
            <person name="Kristiansson E."/>
            <person name="Moore E."/>
        </authorList>
    </citation>
    <scope>NUCLEOTIDE SEQUENCE [LARGE SCALE GENOMIC DNA]</scope>
    <source>
        <strain evidence="13 14">CCUG 59586</strain>
    </source>
</reference>
<evidence type="ECO:0000256" key="2">
    <source>
        <dbReference type="ARBA" id="ARBA00003906"/>
    </source>
</evidence>
<dbReference type="Pfam" id="PF16870">
    <property type="entry name" value="OxoGdeHyase_C"/>
    <property type="match status" value="1"/>
</dbReference>
<comment type="subunit">
    <text evidence="4">Homodimer. Part of the 2-oxoglutarate dehydrogenase (OGDH) complex composed of E1 (2-oxoglutarate dehydrogenase), E2 (dihydrolipoamide succinyltransferase) and E3 (dihydrolipoamide dehydrogenase); the complex contains multiple copies of the three enzymatic components (E1, E2 and E3).</text>
</comment>
<dbReference type="InterPro" id="IPR029061">
    <property type="entry name" value="THDP-binding"/>
</dbReference>
<comment type="similarity">
    <text evidence="3">Belongs to the alpha-ketoglutarate dehydrogenase family.</text>
</comment>
<keyword evidence="8" id="KW-0786">Thiamine pyrophosphate</keyword>
<gene>
    <name evidence="13" type="ORF">A9306_02525</name>
</gene>
<dbReference type="InterPro" id="IPR001017">
    <property type="entry name" value="DH_E1"/>
</dbReference>
<dbReference type="SUPFAM" id="SSF52518">
    <property type="entry name" value="Thiamin diphosphate-binding fold (THDP-binding)"/>
    <property type="match status" value="2"/>
</dbReference>
<dbReference type="Proteomes" id="UP000092616">
    <property type="component" value="Unassembled WGS sequence"/>
</dbReference>